<dbReference type="AlphaFoldDB" id="A0A0F9PR17"/>
<comment type="caution">
    <text evidence="1">The sequence shown here is derived from an EMBL/GenBank/DDBJ whole genome shotgun (WGS) entry which is preliminary data.</text>
</comment>
<dbReference type="EMBL" id="LAZR01005989">
    <property type="protein sequence ID" value="KKM95582.1"/>
    <property type="molecule type" value="Genomic_DNA"/>
</dbReference>
<protein>
    <submittedName>
        <fullName evidence="1">Uncharacterized protein</fullName>
    </submittedName>
</protein>
<proteinExistence type="predicted"/>
<feature type="non-terminal residue" evidence="1">
    <location>
        <position position="47"/>
    </location>
</feature>
<accession>A0A0F9PR17</accession>
<evidence type="ECO:0000313" key="1">
    <source>
        <dbReference type="EMBL" id="KKM95582.1"/>
    </source>
</evidence>
<name>A0A0F9PR17_9ZZZZ</name>
<reference evidence="1" key="1">
    <citation type="journal article" date="2015" name="Nature">
        <title>Complex archaea that bridge the gap between prokaryotes and eukaryotes.</title>
        <authorList>
            <person name="Spang A."/>
            <person name="Saw J.H."/>
            <person name="Jorgensen S.L."/>
            <person name="Zaremba-Niedzwiedzka K."/>
            <person name="Martijn J."/>
            <person name="Lind A.E."/>
            <person name="van Eijk R."/>
            <person name="Schleper C."/>
            <person name="Guy L."/>
            <person name="Ettema T.J."/>
        </authorList>
    </citation>
    <scope>NUCLEOTIDE SEQUENCE</scope>
</reference>
<gene>
    <name evidence="1" type="ORF">LCGC14_1186650</name>
</gene>
<sequence length="47" mass="5285">MTEAKVIAKLITLAKDAEEGDEEDAHREADYLLCDFLDQLGYPEVSK</sequence>
<organism evidence="1">
    <name type="scientific">marine sediment metagenome</name>
    <dbReference type="NCBI Taxonomy" id="412755"/>
    <lineage>
        <taxon>unclassified sequences</taxon>
        <taxon>metagenomes</taxon>
        <taxon>ecological metagenomes</taxon>
    </lineage>
</organism>